<dbReference type="CDD" id="cd01127">
    <property type="entry name" value="TrwB_TraG_TraD_VirD4"/>
    <property type="match status" value="1"/>
</dbReference>
<dbReference type="AlphaFoldDB" id="A0A840ZP81"/>
<dbReference type="PANTHER" id="PTHR37937:SF1">
    <property type="entry name" value="CONJUGATIVE TRANSFER: DNA TRANSPORT"/>
    <property type="match status" value="1"/>
</dbReference>
<feature type="transmembrane region" description="Helical" evidence="7">
    <location>
        <begin position="67"/>
        <end position="87"/>
    </location>
</feature>
<dbReference type="Pfam" id="PF02534">
    <property type="entry name" value="T4SS-DNA_transf"/>
    <property type="match status" value="1"/>
</dbReference>
<keyword evidence="4 7" id="KW-0812">Transmembrane</keyword>
<dbReference type="SUPFAM" id="SSF52540">
    <property type="entry name" value="P-loop containing nucleoside triphosphate hydrolases"/>
    <property type="match status" value="1"/>
</dbReference>
<protein>
    <submittedName>
        <fullName evidence="8">Type IV secretion system protein VirD4</fullName>
    </submittedName>
</protein>
<sequence length="643" mass="70847">MSLTPNVDWRLKLAFGIAALIIAVVLYLFIASNVMLLGLRRHDGGLHLLSVVEYGWFYGHDPKVARWVRLSLIGTGLLFLFGIGAILRARPRPLHGRARFATEREIRRAGLRAETGILLGRKGGHPLTFPGSEHVVVYAPTRSGKGVAVVIPNLLNWPGSVVVLDIKKENFLRTAGFRAAHGQEVFILDPLDAEGRTARYNPLSYVRRNPIDLYDDLQRVAAMLYPASAQEDPFWAKSARAAFVGIGGYIAETEGLPFTVGEILRQLTAEADPKKHFTDIIMRRKDGDAPLSASCVTALNDFLATSDNTFSSIRKSVTASLEIWLNPRIDLATAESDFDLRQLGKRPMSIYLAVTPDNLARLAPLLNLFFQQVIDLHTRELPKSTAHERDPARQVLLLLDEFPALGNVAVLANAVPFLAGYGIRLLTILQSPSQLRAIYGPDVTKTLMTNHAVEIVFRPKEQDVAEELSRRFGIDTVEGRTRSRPWGLHGGRQGRSETLSDQARPLMLPQELKLADEGTAFILMGGLAPIRAEKVIYHADPAFTARLLAPPDVKPFVSGVAPEMIHLHRQVRRLSATVAELSATIRVRPVTDAEILDPDQIPVEALTIDFTEVAIERDHLSDADLEAFARGLIDGALDRPAAA</sequence>
<keyword evidence="5 7" id="KW-1133">Transmembrane helix</keyword>
<organism evidence="8 9">
    <name type="scientific">Methylorubrum rhodinum</name>
    <dbReference type="NCBI Taxonomy" id="29428"/>
    <lineage>
        <taxon>Bacteria</taxon>
        <taxon>Pseudomonadati</taxon>
        <taxon>Pseudomonadota</taxon>
        <taxon>Alphaproteobacteria</taxon>
        <taxon>Hyphomicrobiales</taxon>
        <taxon>Methylobacteriaceae</taxon>
        <taxon>Methylorubrum</taxon>
    </lineage>
</organism>
<dbReference type="InterPro" id="IPR027417">
    <property type="entry name" value="P-loop_NTPase"/>
</dbReference>
<evidence type="ECO:0000256" key="1">
    <source>
        <dbReference type="ARBA" id="ARBA00004651"/>
    </source>
</evidence>
<comment type="similarity">
    <text evidence="2">Belongs to the VirD4/TraG family.</text>
</comment>
<dbReference type="InterPro" id="IPR051539">
    <property type="entry name" value="T4SS-coupling_protein"/>
</dbReference>
<name>A0A840ZP81_9HYPH</name>
<keyword evidence="9" id="KW-1185">Reference proteome</keyword>
<evidence type="ECO:0000256" key="3">
    <source>
        <dbReference type="ARBA" id="ARBA00022475"/>
    </source>
</evidence>
<gene>
    <name evidence="8" type="ORF">HNR00_003276</name>
</gene>
<dbReference type="EMBL" id="JACHOP010000015">
    <property type="protein sequence ID" value="MBB5758553.1"/>
    <property type="molecule type" value="Genomic_DNA"/>
</dbReference>
<dbReference type="RefSeq" id="WP_183571103.1">
    <property type="nucleotide sequence ID" value="NZ_JACHOP010000015.1"/>
</dbReference>
<comment type="caution">
    <text evidence="8">The sequence shown here is derived from an EMBL/GenBank/DDBJ whole genome shotgun (WGS) entry which is preliminary data.</text>
</comment>
<evidence type="ECO:0000256" key="6">
    <source>
        <dbReference type="ARBA" id="ARBA00023136"/>
    </source>
</evidence>
<dbReference type="Proteomes" id="UP000583454">
    <property type="component" value="Unassembled WGS sequence"/>
</dbReference>
<keyword evidence="6 7" id="KW-0472">Membrane</keyword>
<accession>A0A840ZP81</accession>
<keyword evidence="3" id="KW-1003">Cell membrane</keyword>
<comment type="subcellular location">
    <subcellularLocation>
        <location evidence="1">Cell membrane</location>
        <topology evidence="1">Multi-pass membrane protein</topology>
    </subcellularLocation>
</comment>
<evidence type="ECO:0000256" key="5">
    <source>
        <dbReference type="ARBA" id="ARBA00022989"/>
    </source>
</evidence>
<dbReference type="Gene3D" id="3.40.50.300">
    <property type="entry name" value="P-loop containing nucleotide triphosphate hydrolases"/>
    <property type="match status" value="1"/>
</dbReference>
<evidence type="ECO:0000313" key="8">
    <source>
        <dbReference type="EMBL" id="MBB5758553.1"/>
    </source>
</evidence>
<reference evidence="8 9" key="1">
    <citation type="submission" date="2020-08" db="EMBL/GenBank/DDBJ databases">
        <title>Genomic Encyclopedia of Type Strains, Phase IV (KMG-IV): sequencing the most valuable type-strain genomes for metagenomic binning, comparative biology and taxonomic classification.</title>
        <authorList>
            <person name="Goeker M."/>
        </authorList>
    </citation>
    <scope>NUCLEOTIDE SEQUENCE [LARGE SCALE GENOMIC DNA]</scope>
    <source>
        <strain evidence="8 9">DSM 2163</strain>
    </source>
</reference>
<dbReference type="InterPro" id="IPR003688">
    <property type="entry name" value="TraG/VirD4"/>
</dbReference>
<proteinExistence type="inferred from homology"/>
<dbReference type="GO" id="GO:0005886">
    <property type="term" value="C:plasma membrane"/>
    <property type="evidence" value="ECO:0007669"/>
    <property type="project" value="UniProtKB-SubCell"/>
</dbReference>
<evidence type="ECO:0000256" key="2">
    <source>
        <dbReference type="ARBA" id="ARBA00008806"/>
    </source>
</evidence>
<evidence type="ECO:0000256" key="4">
    <source>
        <dbReference type="ARBA" id="ARBA00022692"/>
    </source>
</evidence>
<feature type="transmembrane region" description="Helical" evidence="7">
    <location>
        <begin position="12"/>
        <end position="30"/>
    </location>
</feature>
<dbReference type="PANTHER" id="PTHR37937">
    <property type="entry name" value="CONJUGATIVE TRANSFER: DNA TRANSPORT"/>
    <property type="match status" value="1"/>
</dbReference>
<evidence type="ECO:0000313" key="9">
    <source>
        <dbReference type="Proteomes" id="UP000583454"/>
    </source>
</evidence>
<evidence type="ECO:0000256" key="7">
    <source>
        <dbReference type="SAM" id="Phobius"/>
    </source>
</evidence>